<comment type="caution">
    <text evidence="1">The sequence shown here is derived from an EMBL/GenBank/DDBJ whole genome shotgun (WGS) entry which is preliminary data.</text>
</comment>
<evidence type="ECO:0000313" key="1">
    <source>
        <dbReference type="EMBL" id="MFC7061563.1"/>
    </source>
</evidence>
<evidence type="ECO:0000313" key="2">
    <source>
        <dbReference type="Proteomes" id="UP001596410"/>
    </source>
</evidence>
<dbReference type="RefSeq" id="WP_204707340.1">
    <property type="nucleotide sequence ID" value="NZ_JBHSZV010000014.1"/>
</dbReference>
<name>A0ABW2EGW3_9BACI</name>
<keyword evidence="2" id="KW-1185">Reference proteome</keyword>
<proteinExistence type="predicted"/>
<accession>A0ABW2EGW3</accession>
<dbReference type="Proteomes" id="UP001596410">
    <property type="component" value="Unassembled WGS sequence"/>
</dbReference>
<sequence>MKGFISKYISTHSETSEDHKDSFLKTQYYKAKRDEIFHAVEEMFPSPSEIVAVSKERGEITIKYKGSRKAFIVATIIMVRPFQTAVDFSVTTDSGGPIDFGFSRKLIINSYEKLDHQFSKVDQAK</sequence>
<reference evidence="2" key="1">
    <citation type="journal article" date="2019" name="Int. J. Syst. Evol. Microbiol.">
        <title>The Global Catalogue of Microorganisms (GCM) 10K type strain sequencing project: providing services to taxonomists for standard genome sequencing and annotation.</title>
        <authorList>
            <consortium name="The Broad Institute Genomics Platform"/>
            <consortium name="The Broad Institute Genome Sequencing Center for Infectious Disease"/>
            <person name="Wu L."/>
            <person name="Ma J."/>
        </authorList>
    </citation>
    <scope>NUCLEOTIDE SEQUENCE [LARGE SCALE GENOMIC DNA]</scope>
    <source>
        <strain evidence="2">CGMCC 4.1621</strain>
    </source>
</reference>
<dbReference type="EMBL" id="JBHSZV010000014">
    <property type="protein sequence ID" value="MFC7061563.1"/>
    <property type="molecule type" value="Genomic_DNA"/>
</dbReference>
<gene>
    <name evidence="1" type="ORF">ACFQIC_06770</name>
</gene>
<organism evidence="1 2">
    <name type="scientific">Halobacillus seohaensis</name>
    <dbReference type="NCBI Taxonomy" id="447421"/>
    <lineage>
        <taxon>Bacteria</taxon>
        <taxon>Bacillati</taxon>
        <taxon>Bacillota</taxon>
        <taxon>Bacilli</taxon>
        <taxon>Bacillales</taxon>
        <taxon>Bacillaceae</taxon>
        <taxon>Halobacillus</taxon>
    </lineage>
</organism>
<protein>
    <submittedName>
        <fullName evidence="1">Cytosolic protein</fullName>
    </submittedName>
</protein>